<accession>A0A9P9F594</accession>
<feature type="region of interest" description="Disordered" evidence="1">
    <location>
        <begin position="1"/>
        <end position="24"/>
    </location>
</feature>
<keyword evidence="3" id="KW-1185">Reference proteome</keyword>
<gene>
    <name evidence="2" type="ORF">EDB81DRAFT_442873</name>
</gene>
<proteinExistence type="predicted"/>
<feature type="compositionally biased region" description="Low complexity" evidence="1">
    <location>
        <begin position="12"/>
        <end position="23"/>
    </location>
</feature>
<dbReference type="AlphaFoldDB" id="A0A9P9F594"/>
<dbReference type="Proteomes" id="UP000738349">
    <property type="component" value="Unassembled WGS sequence"/>
</dbReference>
<protein>
    <submittedName>
        <fullName evidence="2">Uncharacterized protein</fullName>
    </submittedName>
</protein>
<comment type="caution">
    <text evidence="2">The sequence shown here is derived from an EMBL/GenBank/DDBJ whole genome shotgun (WGS) entry which is preliminary data.</text>
</comment>
<evidence type="ECO:0000313" key="3">
    <source>
        <dbReference type="Proteomes" id="UP000738349"/>
    </source>
</evidence>
<organism evidence="2 3">
    <name type="scientific">Dactylonectria macrodidyma</name>
    <dbReference type="NCBI Taxonomy" id="307937"/>
    <lineage>
        <taxon>Eukaryota</taxon>
        <taxon>Fungi</taxon>
        <taxon>Dikarya</taxon>
        <taxon>Ascomycota</taxon>
        <taxon>Pezizomycotina</taxon>
        <taxon>Sordariomycetes</taxon>
        <taxon>Hypocreomycetidae</taxon>
        <taxon>Hypocreales</taxon>
        <taxon>Nectriaceae</taxon>
        <taxon>Dactylonectria</taxon>
    </lineage>
</organism>
<evidence type="ECO:0000256" key="1">
    <source>
        <dbReference type="SAM" id="MobiDB-lite"/>
    </source>
</evidence>
<dbReference type="EMBL" id="JAGMUV010000006">
    <property type="protein sequence ID" value="KAH7153061.1"/>
    <property type="molecule type" value="Genomic_DNA"/>
</dbReference>
<reference evidence="2" key="1">
    <citation type="journal article" date="2021" name="Nat. Commun.">
        <title>Genetic determinants of endophytism in the Arabidopsis root mycobiome.</title>
        <authorList>
            <person name="Mesny F."/>
            <person name="Miyauchi S."/>
            <person name="Thiergart T."/>
            <person name="Pickel B."/>
            <person name="Atanasova L."/>
            <person name="Karlsson M."/>
            <person name="Huettel B."/>
            <person name="Barry K.W."/>
            <person name="Haridas S."/>
            <person name="Chen C."/>
            <person name="Bauer D."/>
            <person name="Andreopoulos W."/>
            <person name="Pangilinan J."/>
            <person name="LaButti K."/>
            <person name="Riley R."/>
            <person name="Lipzen A."/>
            <person name="Clum A."/>
            <person name="Drula E."/>
            <person name="Henrissat B."/>
            <person name="Kohler A."/>
            <person name="Grigoriev I.V."/>
            <person name="Martin F.M."/>
            <person name="Hacquard S."/>
        </authorList>
    </citation>
    <scope>NUCLEOTIDE SEQUENCE</scope>
    <source>
        <strain evidence="2">MPI-CAGE-AT-0147</strain>
    </source>
</reference>
<evidence type="ECO:0000313" key="2">
    <source>
        <dbReference type="EMBL" id="KAH7153061.1"/>
    </source>
</evidence>
<name>A0A9P9F594_9HYPO</name>
<sequence>MFSNVAPSPKVGSGINSSGSGNIPRKGAVGGSFSRLRLEFSSGFWPRAPSKQEHENPRMPSGRVQTKSLRSVLAGHCAGGCKSLQFDLRLVGGGNWSWSWSFWRWSERITVGFHVFATLPHARQLTSNMASVVSIDVCELGLQHEARKLLPDDVALVRLLGDPSAAVTVVRRSPRPQPHHLTQITILRVIRSTSTALVAGDAKTTAMAKLSWRSGRELPRLLESCY</sequence>